<sequence>MTQLPPVQRDRLCDQFAEVYRNHPDAGIHGAARWMLTKWGKGEQIVSIDQELRQSEEQIQNATDDPRQWFVNGQGQTFVILEADQVAWNKTIPDEASVHGHLKDGMTREEKESLGWYDTPIANAETRDWKGRRFLRAQRRIERRFAIATTEVTRAQFETFEQNADYVLRENREMKLQRMKGLLPSEDQPIYLSWFQAAHYCNWLSASEGIPEDQWCYEKNAANEFHERMRAKDHFLELQGYRLPTEAEWEFACAAGAKTHRYWGNSEILLTDYAWCESNADGRSWPVASLKPNDFGLFDMHGNLYEYCFDYYLRDLVSGEDSPSTRPCLLGDCRVSKGSSFDRPIGWCSTEARIHFDECNKSYPKPGSGFRPVRTYFPRASADSR</sequence>
<reference evidence="2 3" key="1">
    <citation type="submission" date="2019-02" db="EMBL/GenBank/DDBJ databases">
        <title>Deep-cultivation of Planctomycetes and their phenomic and genomic characterization uncovers novel biology.</title>
        <authorList>
            <person name="Wiegand S."/>
            <person name="Jogler M."/>
            <person name="Boedeker C."/>
            <person name="Pinto D."/>
            <person name="Vollmers J."/>
            <person name="Rivas-Marin E."/>
            <person name="Kohn T."/>
            <person name="Peeters S.H."/>
            <person name="Heuer A."/>
            <person name="Rast P."/>
            <person name="Oberbeckmann S."/>
            <person name="Bunk B."/>
            <person name="Jeske O."/>
            <person name="Meyerdierks A."/>
            <person name="Storesund J.E."/>
            <person name="Kallscheuer N."/>
            <person name="Luecker S."/>
            <person name="Lage O.M."/>
            <person name="Pohl T."/>
            <person name="Merkel B.J."/>
            <person name="Hornburger P."/>
            <person name="Mueller R.-W."/>
            <person name="Bruemmer F."/>
            <person name="Labrenz M."/>
            <person name="Spormann A.M."/>
            <person name="Op Den Camp H."/>
            <person name="Overmann J."/>
            <person name="Amann R."/>
            <person name="Jetten M.S.M."/>
            <person name="Mascher T."/>
            <person name="Medema M.H."/>
            <person name="Devos D.P."/>
            <person name="Kaster A.-K."/>
            <person name="Ovreas L."/>
            <person name="Rohde M."/>
            <person name="Galperin M.Y."/>
            <person name="Jogler C."/>
        </authorList>
    </citation>
    <scope>NUCLEOTIDE SEQUENCE [LARGE SCALE GENOMIC DNA]</scope>
    <source>
        <strain evidence="2 3">Poly41</strain>
    </source>
</reference>
<dbReference type="InterPro" id="IPR016187">
    <property type="entry name" value="CTDL_fold"/>
</dbReference>
<gene>
    <name evidence="2" type="primary">pkn1_7</name>
    <name evidence="2" type="ORF">Poly41_48740</name>
</gene>
<dbReference type="AlphaFoldDB" id="A0A5C6DDB5"/>
<dbReference type="Pfam" id="PF03781">
    <property type="entry name" value="FGE-sulfatase"/>
    <property type="match status" value="1"/>
</dbReference>
<evidence type="ECO:0000313" key="3">
    <source>
        <dbReference type="Proteomes" id="UP000319143"/>
    </source>
</evidence>
<dbReference type="EMBL" id="SJPV01000009">
    <property type="protein sequence ID" value="TWU33874.1"/>
    <property type="molecule type" value="Genomic_DNA"/>
</dbReference>
<keyword evidence="2" id="KW-0418">Kinase</keyword>
<keyword evidence="3" id="KW-1185">Reference proteome</keyword>
<name>A0A5C6DDB5_9BACT</name>
<dbReference type="RefSeq" id="WP_197231542.1">
    <property type="nucleotide sequence ID" value="NZ_SJPV01000009.1"/>
</dbReference>
<proteinExistence type="predicted"/>
<accession>A0A5C6DDB5</accession>
<keyword evidence="2" id="KW-0808">Transferase</keyword>
<dbReference type="GO" id="GO:0004674">
    <property type="term" value="F:protein serine/threonine kinase activity"/>
    <property type="evidence" value="ECO:0007669"/>
    <property type="project" value="UniProtKB-EC"/>
</dbReference>
<dbReference type="Proteomes" id="UP000319143">
    <property type="component" value="Unassembled WGS sequence"/>
</dbReference>
<dbReference type="PANTHER" id="PTHR23150">
    <property type="entry name" value="SULFATASE MODIFYING FACTOR 1, 2"/>
    <property type="match status" value="1"/>
</dbReference>
<dbReference type="InterPro" id="IPR042095">
    <property type="entry name" value="SUMF_sf"/>
</dbReference>
<dbReference type="GO" id="GO:0120147">
    <property type="term" value="F:formylglycine-generating oxidase activity"/>
    <property type="evidence" value="ECO:0007669"/>
    <property type="project" value="TreeGrafter"/>
</dbReference>
<dbReference type="Gene3D" id="3.90.1580.10">
    <property type="entry name" value="paralog of FGE (formylglycine-generating enzyme)"/>
    <property type="match status" value="1"/>
</dbReference>
<evidence type="ECO:0000259" key="1">
    <source>
        <dbReference type="Pfam" id="PF03781"/>
    </source>
</evidence>
<evidence type="ECO:0000313" key="2">
    <source>
        <dbReference type="EMBL" id="TWU33874.1"/>
    </source>
</evidence>
<feature type="domain" description="Sulfatase-modifying factor enzyme-like" evidence="1">
    <location>
        <begin position="138"/>
        <end position="374"/>
    </location>
</feature>
<dbReference type="EC" id="2.7.11.1" evidence="2"/>
<dbReference type="PANTHER" id="PTHR23150:SF19">
    <property type="entry name" value="FORMYLGLYCINE-GENERATING ENZYME"/>
    <property type="match status" value="1"/>
</dbReference>
<comment type="caution">
    <text evidence="2">The sequence shown here is derived from an EMBL/GenBank/DDBJ whole genome shotgun (WGS) entry which is preliminary data.</text>
</comment>
<protein>
    <submittedName>
        <fullName evidence="2">Serine/threonine-protein kinase pkn1</fullName>
        <ecNumber evidence="2">2.7.11.1</ecNumber>
    </submittedName>
</protein>
<dbReference type="SUPFAM" id="SSF56436">
    <property type="entry name" value="C-type lectin-like"/>
    <property type="match status" value="1"/>
</dbReference>
<dbReference type="InterPro" id="IPR005532">
    <property type="entry name" value="SUMF_dom"/>
</dbReference>
<dbReference type="InterPro" id="IPR051043">
    <property type="entry name" value="Sulfatase_Mod_Factor_Kinase"/>
</dbReference>
<organism evidence="2 3">
    <name type="scientific">Novipirellula artificiosorum</name>
    <dbReference type="NCBI Taxonomy" id="2528016"/>
    <lineage>
        <taxon>Bacteria</taxon>
        <taxon>Pseudomonadati</taxon>
        <taxon>Planctomycetota</taxon>
        <taxon>Planctomycetia</taxon>
        <taxon>Pirellulales</taxon>
        <taxon>Pirellulaceae</taxon>
        <taxon>Novipirellula</taxon>
    </lineage>
</organism>